<feature type="compositionally biased region" description="Low complexity" evidence="2">
    <location>
        <begin position="29"/>
        <end position="44"/>
    </location>
</feature>
<evidence type="ECO:0000256" key="2">
    <source>
        <dbReference type="SAM" id="MobiDB-lite"/>
    </source>
</evidence>
<feature type="region of interest" description="Disordered" evidence="2">
    <location>
        <begin position="16"/>
        <end position="51"/>
    </location>
</feature>
<dbReference type="Pfam" id="PF04520">
    <property type="entry name" value="Senescence_reg"/>
    <property type="match status" value="1"/>
</dbReference>
<dbReference type="Proteomes" id="UP001140949">
    <property type="component" value="Unassembled WGS sequence"/>
</dbReference>
<dbReference type="AlphaFoldDB" id="A0AAX6IJ59"/>
<feature type="region of interest" description="Disordered" evidence="2">
    <location>
        <begin position="85"/>
        <end position="107"/>
    </location>
</feature>
<keyword evidence="4" id="KW-1185">Reference proteome</keyword>
<feature type="compositionally biased region" description="Acidic residues" evidence="2">
    <location>
        <begin position="96"/>
        <end position="105"/>
    </location>
</feature>
<evidence type="ECO:0000313" key="4">
    <source>
        <dbReference type="Proteomes" id="UP001140949"/>
    </source>
</evidence>
<name>A0AAX6IJ59_IRIPA</name>
<comment type="similarity">
    <text evidence="1">Belongs to the senescence regulator S40 family.</text>
</comment>
<feature type="region of interest" description="Disordered" evidence="2">
    <location>
        <begin position="58"/>
        <end position="77"/>
    </location>
</feature>
<protein>
    <submittedName>
        <fullName evidence="3">Suppressor protein SRP40-like</fullName>
    </submittedName>
</protein>
<comment type="caution">
    <text evidence="3">The sequence shown here is derived from an EMBL/GenBank/DDBJ whole genome shotgun (WGS) entry which is preliminary data.</text>
</comment>
<proteinExistence type="inferred from homology"/>
<dbReference type="PANTHER" id="PTHR33083">
    <property type="entry name" value="EXPRESSED PROTEIN"/>
    <property type="match status" value="1"/>
</dbReference>
<evidence type="ECO:0000313" key="3">
    <source>
        <dbReference type="EMBL" id="KAJ6853316.1"/>
    </source>
</evidence>
<accession>A0AAX6IJ59</accession>
<organism evidence="3 4">
    <name type="scientific">Iris pallida</name>
    <name type="common">Sweet iris</name>
    <dbReference type="NCBI Taxonomy" id="29817"/>
    <lineage>
        <taxon>Eukaryota</taxon>
        <taxon>Viridiplantae</taxon>
        <taxon>Streptophyta</taxon>
        <taxon>Embryophyta</taxon>
        <taxon>Tracheophyta</taxon>
        <taxon>Spermatophyta</taxon>
        <taxon>Magnoliopsida</taxon>
        <taxon>Liliopsida</taxon>
        <taxon>Asparagales</taxon>
        <taxon>Iridaceae</taxon>
        <taxon>Iridoideae</taxon>
        <taxon>Irideae</taxon>
        <taxon>Iris</taxon>
    </lineage>
</organism>
<feature type="compositionally biased region" description="Basic and acidic residues" evidence="2">
    <location>
        <begin position="16"/>
        <end position="28"/>
    </location>
</feature>
<evidence type="ECO:0000256" key="1">
    <source>
        <dbReference type="ARBA" id="ARBA00034773"/>
    </source>
</evidence>
<gene>
    <name evidence="3" type="ORF">M6B38_250340</name>
</gene>
<dbReference type="EMBL" id="JANAVB010000800">
    <property type="protein sequence ID" value="KAJ6853316.1"/>
    <property type="molecule type" value="Genomic_DNA"/>
</dbReference>
<dbReference type="PANTHER" id="PTHR33083:SF103">
    <property type="entry name" value="SENESCENCE REGULATOR"/>
    <property type="match status" value="1"/>
</dbReference>
<dbReference type="InterPro" id="IPR007608">
    <property type="entry name" value="Senescence_reg_S40"/>
</dbReference>
<sequence length="156" mass="17168">MADEDFEEGEVWSCVNDHRRGEVSKRESTTTFFTSSSTSSTTSSGSRMVPRANACVAEEHAHRRNRRPQSSAPVNIPDWSKIYNGCSSSSSSSLVVDDDGDDDDERVLPPHEWLAKKLERSQISSSSVCEGAGRTLKGRDQAKVRNAVLTKTGFLE</sequence>
<reference evidence="3" key="2">
    <citation type="submission" date="2023-04" db="EMBL/GenBank/DDBJ databases">
        <authorList>
            <person name="Bruccoleri R.E."/>
            <person name="Oakeley E.J."/>
            <person name="Faust A.-M."/>
            <person name="Dessus-Babus S."/>
            <person name="Altorfer M."/>
            <person name="Burckhardt D."/>
            <person name="Oertli M."/>
            <person name="Naumann U."/>
            <person name="Petersen F."/>
            <person name="Wong J."/>
        </authorList>
    </citation>
    <scope>NUCLEOTIDE SEQUENCE</scope>
    <source>
        <strain evidence="3">GSM-AAB239-AS_SAM_17_03QT</strain>
        <tissue evidence="3">Leaf</tissue>
    </source>
</reference>
<dbReference type="GO" id="GO:0010150">
    <property type="term" value="P:leaf senescence"/>
    <property type="evidence" value="ECO:0007669"/>
    <property type="project" value="UniProtKB-ARBA"/>
</dbReference>
<reference evidence="3" key="1">
    <citation type="journal article" date="2023" name="GigaByte">
        <title>Genome assembly of the bearded iris, Iris pallida Lam.</title>
        <authorList>
            <person name="Bruccoleri R.E."/>
            <person name="Oakeley E.J."/>
            <person name="Faust A.M.E."/>
            <person name="Altorfer M."/>
            <person name="Dessus-Babus S."/>
            <person name="Burckhardt D."/>
            <person name="Oertli M."/>
            <person name="Naumann U."/>
            <person name="Petersen F."/>
            <person name="Wong J."/>
        </authorList>
    </citation>
    <scope>NUCLEOTIDE SEQUENCE</scope>
    <source>
        <strain evidence="3">GSM-AAB239-AS_SAM_17_03QT</strain>
    </source>
</reference>